<evidence type="ECO:0000256" key="4">
    <source>
        <dbReference type="SAM" id="Phobius"/>
    </source>
</evidence>
<dbReference type="Proteomes" id="UP000280307">
    <property type="component" value="Unassembled WGS sequence"/>
</dbReference>
<dbReference type="InterPro" id="IPR019734">
    <property type="entry name" value="TPR_rpt"/>
</dbReference>
<evidence type="ECO:0000313" key="5">
    <source>
        <dbReference type="EMBL" id="RRR75746.1"/>
    </source>
</evidence>
<dbReference type="Pfam" id="PF13414">
    <property type="entry name" value="TPR_11"/>
    <property type="match status" value="1"/>
</dbReference>
<keyword evidence="4" id="KW-0812">Transmembrane</keyword>
<name>A0A426U6X2_9CHLR</name>
<feature type="repeat" description="TPR" evidence="3">
    <location>
        <begin position="1077"/>
        <end position="1110"/>
    </location>
</feature>
<comment type="caution">
    <text evidence="5">The sequence shown here is derived from an EMBL/GenBank/DDBJ whole genome shotgun (WGS) entry which is preliminary data.</text>
</comment>
<feature type="transmembrane region" description="Helical" evidence="4">
    <location>
        <begin position="6"/>
        <end position="25"/>
    </location>
</feature>
<evidence type="ECO:0000256" key="3">
    <source>
        <dbReference type="PROSITE-ProRule" id="PRU00339"/>
    </source>
</evidence>
<dbReference type="PANTHER" id="PTHR44858:SF1">
    <property type="entry name" value="UDP-N-ACETYLGLUCOSAMINE--PEPTIDE N-ACETYLGLUCOSAMINYLTRANSFERASE SPINDLY-RELATED"/>
    <property type="match status" value="1"/>
</dbReference>
<evidence type="ECO:0000313" key="6">
    <source>
        <dbReference type="Proteomes" id="UP000280307"/>
    </source>
</evidence>
<keyword evidence="4" id="KW-1133">Transmembrane helix</keyword>
<dbReference type="InterPro" id="IPR050498">
    <property type="entry name" value="Ycf3"/>
</dbReference>
<feature type="repeat" description="TPR" evidence="3">
    <location>
        <begin position="725"/>
        <end position="758"/>
    </location>
</feature>
<dbReference type="Pfam" id="PF14559">
    <property type="entry name" value="TPR_19"/>
    <property type="match status" value="1"/>
</dbReference>
<keyword evidence="1" id="KW-0677">Repeat</keyword>
<dbReference type="InterPro" id="IPR011990">
    <property type="entry name" value="TPR-like_helical_dom_sf"/>
</dbReference>
<keyword evidence="4" id="KW-0472">Membrane</keyword>
<keyword evidence="2 3" id="KW-0802">TPR repeat</keyword>
<feature type="transmembrane region" description="Helical" evidence="4">
    <location>
        <begin position="77"/>
        <end position="94"/>
    </location>
</feature>
<dbReference type="AlphaFoldDB" id="A0A426U6X2"/>
<dbReference type="Gene3D" id="1.25.40.10">
    <property type="entry name" value="Tetratricopeptide repeat domain"/>
    <property type="match status" value="4"/>
</dbReference>
<dbReference type="PROSITE" id="PS50005">
    <property type="entry name" value="TPR"/>
    <property type="match status" value="4"/>
</dbReference>
<reference evidence="5 6" key="1">
    <citation type="submission" date="2018-12" db="EMBL/GenBank/DDBJ databases">
        <title>Genome Sequence of Candidatus Viridilinea halotolerans isolated from saline sulfide-rich spring.</title>
        <authorList>
            <person name="Grouzdev D.S."/>
            <person name="Burganskaya E.I."/>
            <person name="Krutkina M.S."/>
            <person name="Sukhacheva M.V."/>
            <person name="Gorlenko V.M."/>
        </authorList>
    </citation>
    <scope>NUCLEOTIDE SEQUENCE [LARGE SCALE GENOMIC DNA]</scope>
    <source>
        <strain evidence="5">Chok-6</strain>
    </source>
</reference>
<dbReference type="SMART" id="SM00028">
    <property type="entry name" value="TPR"/>
    <property type="match status" value="15"/>
</dbReference>
<organism evidence="5 6">
    <name type="scientific">Candidatus Viridilinea halotolerans</name>
    <dbReference type="NCBI Taxonomy" id="2491704"/>
    <lineage>
        <taxon>Bacteria</taxon>
        <taxon>Bacillati</taxon>
        <taxon>Chloroflexota</taxon>
        <taxon>Chloroflexia</taxon>
        <taxon>Chloroflexales</taxon>
        <taxon>Chloroflexineae</taxon>
        <taxon>Oscillochloridaceae</taxon>
        <taxon>Candidatus Viridilinea</taxon>
    </lineage>
</organism>
<dbReference type="Pfam" id="PF13432">
    <property type="entry name" value="TPR_16"/>
    <property type="match status" value="4"/>
</dbReference>
<proteinExistence type="predicted"/>
<accession>A0A426U6X2</accession>
<evidence type="ECO:0000256" key="1">
    <source>
        <dbReference type="ARBA" id="ARBA00022737"/>
    </source>
</evidence>
<protein>
    <submittedName>
        <fullName evidence="5">Tetratricopeptide repeat protein</fullName>
    </submittedName>
</protein>
<dbReference type="EMBL" id="RSAS01000162">
    <property type="protein sequence ID" value="RRR75746.1"/>
    <property type="molecule type" value="Genomic_DNA"/>
</dbReference>
<gene>
    <name evidence="5" type="ORF">EI684_04075</name>
</gene>
<sequence>MNTLSLLVLLAGLVAVAVGVGLFWWRRSKFQQAVPPPEPVPATLDLQTQEQDGAAVASLPDDAVTPPKRRGLRPQSVALAFLALAILGGLGFIFNQRLNARAAERLVVVVAPFNDGGDGQTGQNVATELVRLLDQQLDGDTTVALATVRPTNRTEALAVAANEKADLLIWGDVEAGGMLDSPSLRPHLVYTPVGAYGPNAWAGYQGRFVMPSTFSLVNAPINGQAVLVPLMVAVGDYINGRPDHAFVLLTRLSQDYPNLNQSLPQMLRGNILWARGFHSEAAQVYRLALSEPSDAPALLANNLAAILRDAGDPALLTALAETVRLLDGGDLGALRANLGALALAEGRAAAAASELEQARNLLPANAPLLLDLAAAYRESGKLVEAATVLQVAETQVRADEYVVPRTYRTLQAQRLQANLREEQGLLALAQLLQTQGPLVWELETAPAHPAATFRSIYSQLDSAVQASGQAVEQWRRIAASESAALPHTGILAGGQAERLELQAVRQRYYLALVMIEQERMSARSSPSLFDMLFGTGSNEMASMGMLEELLQRQPAEVSLHAALARAALVSGQFDVANAHYDKVINTAPQRPEGFFGQARVAEERGDLARANELYAVALERNAAFFPARRELARLAEERDDWAAAVAQRRALAELRPGPLSLIALAHDLRRTGPEAWPEAEQILIPLSLHHATAAIELARLYNDAGRPDVALSAYQDARRLDPASSVAAFELGETLARQGDYAAAEISFREALRLQPEHLEARLALADLYQGPLNDPNAAEREFQAALRQGVNDATWLERIGDAALANGNADQAQTTYAQAVQRHPERPILHYKLGLAQAARGQLEAAAQAHNRALELLGSAADPENLALRTSNLVSLADVRRLQGQLDEARNLYNSALQLDGNRVEAQIGLGLVAVGQSNWGVAHGHFASAVALPAGEVSAAAQFWLAESLLRRDDLVGAVRRYERALEMQATFPEAYLGIAQARYAQRDLAAALAAVNVGLTQRPTYAEAALFKGKLLQEQNQMAQALEAYDRSIAADGQIAESYYRRGVLHIQQGNYDNAIRDLGRAADLQANFPEAAYWLGRAHYAQGRLDPAWDAFQRAISYNATYVEAILYSGLVAEDMGRTVDAINAYRTVIELDAQSELAMRARLQLERLT</sequence>
<dbReference type="SUPFAM" id="SSF48452">
    <property type="entry name" value="TPR-like"/>
    <property type="match status" value="4"/>
</dbReference>
<dbReference type="PANTHER" id="PTHR44858">
    <property type="entry name" value="TETRATRICOPEPTIDE REPEAT PROTEIN 6"/>
    <property type="match status" value="1"/>
</dbReference>
<feature type="repeat" description="TPR" evidence="3">
    <location>
        <begin position="1043"/>
        <end position="1076"/>
    </location>
</feature>
<feature type="repeat" description="TPR" evidence="3">
    <location>
        <begin position="691"/>
        <end position="724"/>
    </location>
</feature>
<evidence type="ECO:0000256" key="2">
    <source>
        <dbReference type="ARBA" id="ARBA00022803"/>
    </source>
</evidence>